<keyword evidence="4" id="KW-1185">Reference proteome</keyword>
<sequence>MAIETALTYAAHKDNIVGFVDLNGKINEFADHALVFMLRGAVFKWQQLVAFYFCEGATSSLQLKKIIKNIISALTDIGLKPIALVSDQGSSFQSAVNSLLDDTKREQLRAGETVDDTIHLNGNSLSVIFDPPHLLKGI</sequence>
<comment type="caution">
    <text evidence="3">The sequence shown here is derived from an EMBL/GenBank/DDBJ whole genome shotgun (WGS) entry which is preliminary data.</text>
</comment>
<evidence type="ECO:0000313" key="2">
    <source>
        <dbReference type="EMBL" id="CAK1597648.1"/>
    </source>
</evidence>
<gene>
    <name evidence="2" type="ORF">PARMNEM_LOCUS16812</name>
    <name evidence="3" type="ORF">PARMNEM_LOCUS16829</name>
</gene>
<evidence type="ECO:0000313" key="4">
    <source>
        <dbReference type="Proteomes" id="UP001314205"/>
    </source>
</evidence>
<feature type="domain" description="Transposable element P transposase-like RNase H" evidence="1">
    <location>
        <begin position="1"/>
        <end position="99"/>
    </location>
</feature>
<protein>
    <recommendedName>
        <fullName evidence="1">Transposable element P transposase-like RNase H domain-containing protein</fullName>
    </recommendedName>
</protein>
<dbReference type="EMBL" id="CAVLGL010000095">
    <property type="protein sequence ID" value="CAK1597648.1"/>
    <property type="molecule type" value="Genomic_DNA"/>
</dbReference>
<evidence type="ECO:0000259" key="1">
    <source>
        <dbReference type="Pfam" id="PF21787"/>
    </source>
</evidence>
<proteinExistence type="predicted"/>
<reference evidence="3 4" key="1">
    <citation type="submission" date="2023-11" db="EMBL/GenBank/DDBJ databases">
        <authorList>
            <person name="Hedman E."/>
            <person name="Englund M."/>
            <person name="Stromberg M."/>
            <person name="Nyberg Akerstrom W."/>
            <person name="Nylinder S."/>
            <person name="Jareborg N."/>
            <person name="Kallberg Y."/>
            <person name="Kronander E."/>
        </authorList>
    </citation>
    <scope>NUCLEOTIDE SEQUENCE [LARGE SCALE GENOMIC DNA]</scope>
</reference>
<name>A0AAV1LQE5_9NEOP</name>
<dbReference type="EMBL" id="CAVLGL010000095">
    <property type="protein sequence ID" value="CAK1597673.1"/>
    <property type="molecule type" value="Genomic_DNA"/>
</dbReference>
<dbReference type="InterPro" id="IPR048365">
    <property type="entry name" value="TNP-like_RNaseH_N"/>
</dbReference>
<accession>A0AAV1LQE5</accession>
<dbReference type="Proteomes" id="UP001314205">
    <property type="component" value="Unassembled WGS sequence"/>
</dbReference>
<organism evidence="3 4">
    <name type="scientific">Parnassius mnemosyne</name>
    <name type="common">clouded apollo</name>
    <dbReference type="NCBI Taxonomy" id="213953"/>
    <lineage>
        <taxon>Eukaryota</taxon>
        <taxon>Metazoa</taxon>
        <taxon>Ecdysozoa</taxon>
        <taxon>Arthropoda</taxon>
        <taxon>Hexapoda</taxon>
        <taxon>Insecta</taxon>
        <taxon>Pterygota</taxon>
        <taxon>Neoptera</taxon>
        <taxon>Endopterygota</taxon>
        <taxon>Lepidoptera</taxon>
        <taxon>Glossata</taxon>
        <taxon>Ditrysia</taxon>
        <taxon>Papilionoidea</taxon>
        <taxon>Papilionidae</taxon>
        <taxon>Parnassiinae</taxon>
        <taxon>Parnassini</taxon>
        <taxon>Parnassius</taxon>
        <taxon>Driopa</taxon>
    </lineage>
</organism>
<dbReference type="Pfam" id="PF21787">
    <property type="entry name" value="TNP-like_RNaseH_N"/>
    <property type="match status" value="1"/>
</dbReference>
<dbReference type="AlphaFoldDB" id="A0AAV1LQE5"/>
<evidence type="ECO:0000313" key="3">
    <source>
        <dbReference type="EMBL" id="CAK1597673.1"/>
    </source>
</evidence>